<evidence type="ECO:0000313" key="11">
    <source>
        <dbReference type="EMBL" id="GAA4094270.1"/>
    </source>
</evidence>
<keyword evidence="6" id="KW-0560">Oxidoreductase</keyword>
<dbReference type="RefSeq" id="WP_344934825.1">
    <property type="nucleotide sequence ID" value="NZ_BAABDM010000002.1"/>
</dbReference>
<evidence type="ECO:0000256" key="6">
    <source>
        <dbReference type="ARBA" id="ARBA00023002"/>
    </source>
</evidence>
<evidence type="ECO:0000256" key="5">
    <source>
        <dbReference type="ARBA" id="ARBA00022729"/>
    </source>
</evidence>
<dbReference type="PANTHER" id="PTHR32303:SF10">
    <property type="entry name" value="OUTER MEMBRANE PROTEIN ASSEMBLY FACTOR BAMB"/>
    <property type="match status" value="1"/>
</dbReference>
<evidence type="ECO:0000313" key="12">
    <source>
        <dbReference type="Proteomes" id="UP001500392"/>
    </source>
</evidence>
<keyword evidence="7 8" id="KW-0408">Iron</keyword>
<dbReference type="Gene3D" id="1.10.760.10">
    <property type="entry name" value="Cytochrome c-like domain"/>
    <property type="match status" value="1"/>
</dbReference>
<evidence type="ECO:0000256" key="7">
    <source>
        <dbReference type="ARBA" id="ARBA00023004"/>
    </source>
</evidence>
<proteinExistence type="inferred from homology"/>
<dbReference type="Proteomes" id="UP001500392">
    <property type="component" value="Unassembled WGS sequence"/>
</dbReference>
<evidence type="ECO:0000256" key="1">
    <source>
        <dbReference type="ARBA" id="ARBA00001931"/>
    </source>
</evidence>
<dbReference type="SMART" id="SM00564">
    <property type="entry name" value="PQQ"/>
    <property type="match status" value="7"/>
</dbReference>
<feature type="signal peptide" evidence="9">
    <location>
        <begin position="1"/>
        <end position="23"/>
    </location>
</feature>
<dbReference type="PROSITE" id="PS51007">
    <property type="entry name" value="CYTC"/>
    <property type="match status" value="1"/>
</dbReference>
<dbReference type="Pfam" id="PF13442">
    <property type="entry name" value="Cytochrome_CBB3"/>
    <property type="match status" value="1"/>
</dbReference>
<evidence type="ECO:0000256" key="8">
    <source>
        <dbReference type="PROSITE-ProRule" id="PRU00433"/>
    </source>
</evidence>
<dbReference type="InterPro" id="IPR009056">
    <property type="entry name" value="Cyt_c-like_dom"/>
</dbReference>
<comment type="similarity">
    <text evidence="2">Belongs to the bacterial PQQ dehydrogenase family.</text>
</comment>
<gene>
    <name evidence="11" type="ORF">GCM10022414_17790</name>
</gene>
<dbReference type="SUPFAM" id="SSF46626">
    <property type="entry name" value="Cytochrome c"/>
    <property type="match status" value="1"/>
</dbReference>
<accession>A0ABP7WQX3</accession>
<evidence type="ECO:0000256" key="2">
    <source>
        <dbReference type="ARBA" id="ARBA00008156"/>
    </source>
</evidence>
<name>A0ABP7WQX3_9GAMM</name>
<comment type="cofactor">
    <cofactor evidence="1">
        <name>pyrroloquinoline quinone</name>
        <dbReference type="ChEBI" id="CHEBI:58442"/>
    </cofactor>
</comment>
<comment type="caution">
    <text evidence="11">The sequence shown here is derived from an EMBL/GenBank/DDBJ whole genome shotgun (WGS) entry which is preliminary data.</text>
</comment>
<reference evidence="12" key="1">
    <citation type="journal article" date="2019" name="Int. J. Syst. Evol. Microbiol.">
        <title>The Global Catalogue of Microorganisms (GCM) 10K type strain sequencing project: providing services to taxonomists for standard genome sequencing and annotation.</title>
        <authorList>
            <consortium name="The Broad Institute Genomics Platform"/>
            <consortium name="The Broad Institute Genome Sequencing Center for Infectious Disease"/>
            <person name="Wu L."/>
            <person name="Ma J."/>
        </authorList>
    </citation>
    <scope>NUCLEOTIDE SEQUENCE [LARGE SCALE GENOMIC DNA]</scope>
    <source>
        <strain evidence="12">JCM 17304</strain>
    </source>
</reference>
<dbReference type="InterPro" id="IPR011047">
    <property type="entry name" value="Quinoprotein_ADH-like_sf"/>
</dbReference>
<evidence type="ECO:0000256" key="4">
    <source>
        <dbReference type="ARBA" id="ARBA00022723"/>
    </source>
</evidence>
<dbReference type="Pfam" id="PF13360">
    <property type="entry name" value="PQQ_2"/>
    <property type="match status" value="1"/>
</dbReference>
<dbReference type="InterPro" id="IPR036909">
    <property type="entry name" value="Cyt_c-like_dom_sf"/>
</dbReference>
<organism evidence="11 12">
    <name type="scientific">Zhongshania borealis</name>
    <dbReference type="NCBI Taxonomy" id="889488"/>
    <lineage>
        <taxon>Bacteria</taxon>
        <taxon>Pseudomonadati</taxon>
        <taxon>Pseudomonadota</taxon>
        <taxon>Gammaproteobacteria</taxon>
        <taxon>Cellvibrionales</taxon>
        <taxon>Spongiibacteraceae</taxon>
        <taxon>Zhongshania</taxon>
    </lineage>
</organism>
<dbReference type="SUPFAM" id="SSF50998">
    <property type="entry name" value="Quinoprotein alcohol dehydrogenase-like"/>
    <property type="match status" value="1"/>
</dbReference>
<dbReference type="InterPro" id="IPR002372">
    <property type="entry name" value="PQQ_rpt_dom"/>
</dbReference>
<feature type="chain" id="PRO_5045117146" evidence="9">
    <location>
        <begin position="24"/>
        <end position="635"/>
    </location>
</feature>
<evidence type="ECO:0000259" key="10">
    <source>
        <dbReference type="PROSITE" id="PS51007"/>
    </source>
</evidence>
<keyword evidence="5 9" id="KW-0732">Signal</keyword>
<keyword evidence="4 8" id="KW-0479">Metal-binding</keyword>
<feature type="domain" description="Cytochrome c" evidence="10">
    <location>
        <begin position="28"/>
        <end position="98"/>
    </location>
</feature>
<dbReference type="InterPro" id="IPR018391">
    <property type="entry name" value="PQQ_b-propeller_rpt"/>
</dbReference>
<keyword evidence="3 8" id="KW-0349">Heme</keyword>
<evidence type="ECO:0000256" key="9">
    <source>
        <dbReference type="SAM" id="SignalP"/>
    </source>
</evidence>
<evidence type="ECO:0000256" key="3">
    <source>
        <dbReference type="ARBA" id="ARBA00022617"/>
    </source>
</evidence>
<dbReference type="Pfam" id="PF01011">
    <property type="entry name" value="PQQ"/>
    <property type="match status" value="1"/>
</dbReference>
<dbReference type="Gene3D" id="2.140.10.10">
    <property type="entry name" value="Quinoprotein alcohol dehydrogenase-like superfamily"/>
    <property type="match status" value="2"/>
</dbReference>
<dbReference type="EMBL" id="BAABDM010000002">
    <property type="protein sequence ID" value="GAA4094270.1"/>
    <property type="molecule type" value="Genomic_DNA"/>
</dbReference>
<sequence>MHNPHISRSFIATLLFISLSAFAVEQPRDTLSGEAVYTTICANCHEAGVPKAPSKQMLRFMSPGAIHRAVTNGIMQNQAAALNDAERIAVVEYLTGKAPDATPFDPSALRCDNAEALFDTSEPPALLGWGFTPDNRREIPNATAGINSNNASKLRLKWTFAFPDAVRARSHPAAAAGAIFVGSQNGIVYSLDRETGCVRWTFQARAEVRTAIVVAPWDKNDKNAAPLLYFGDFLGNVYALHARSGELAWTTRPDNHQNATITAAPSLFQGRLYVSVSSLEVTSAANPDYACCTFRGSVVAYNAESGKQLWKTYTITNPAAPQQANAKGVVQRGPSGAPIWNTPSIDAKRRQLYVGTGENYSSPAGNTSDSIIAMNLDNGAVQWVFQATKGDAWNASCVLANPTNCPKENGPDFDFGGATIYTTGSNGKNLVLAGQKSGMVWALNPDNGKLVWKQKVGRGGIIGGIHFGMAVSGNTLMVPIADAVANKEFKAHYSGAAKPGLFALDVDTGHYQWRWDAPNTCNGRQYCMPGNSAVPTATPELVIAGSLDGHIRIHSAKSGEILWQYNTARDYPNTVSGIPGKGGALEGGSAALLDRGMLFVNSGYMFNQHMPGNVLLAFELDESDSKHKATADSAH</sequence>
<protein>
    <submittedName>
        <fullName evidence="11">PQQ-binding-like beta-propeller repeat protein</fullName>
    </submittedName>
</protein>
<dbReference type="PANTHER" id="PTHR32303">
    <property type="entry name" value="QUINOPROTEIN ALCOHOL DEHYDROGENASE (CYTOCHROME C)"/>
    <property type="match status" value="1"/>
</dbReference>
<keyword evidence="12" id="KW-1185">Reference proteome</keyword>